<feature type="compositionally biased region" description="Low complexity" evidence="1">
    <location>
        <begin position="236"/>
        <end position="259"/>
    </location>
</feature>
<dbReference type="Proteomes" id="UP000295304">
    <property type="component" value="Unassembled WGS sequence"/>
</dbReference>
<feature type="compositionally biased region" description="Basic and acidic residues" evidence="1">
    <location>
        <begin position="97"/>
        <end position="129"/>
    </location>
</feature>
<dbReference type="InterPro" id="IPR021136">
    <property type="entry name" value="Flagellar_hook_control-like_C"/>
</dbReference>
<name>A0A4V2UNI8_9PROT</name>
<evidence type="ECO:0000313" key="3">
    <source>
        <dbReference type="EMBL" id="TCS62141.1"/>
    </source>
</evidence>
<comment type="caution">
    <text evidence="3">The sequence shown here is derived from an EMBL/GenBank/DDBJ whole genome shotgun (WGS) entry which is preliminary data.</text>
</comment>
<dbReference type="Gene3D" id="3.30.750.140">
    <property type="match status" value="1"/>
</dbReference>
<keyword evidence="3" id="KW-0969">Cilium</keyword>
<feature type="compositionally biased region" description="Polar residues" evidence="1">
    <location>
        <begin position="427"/>
        <end position="436"/>
    </location>
</feature>
<feature type="compositionally biased region" description="Polar residues" evidence="1">
    <location>
        <begin position="339"/>
        <end position="355"/>
    </location>
</feature>
<evidence type="ECO:0000256" key="1">
    <source>
        <dbReference type="SAM" id="MobiDB-lite"/>
    </source>
</evidence>
<gene>
    <name evidence="3" type="ORF">EDD55_10699</name>
</gene>
<protein>
    <submittedName>
        <fullName evidence="3">Flagellar hook-length control protein FliK</fullName>
    </submittedName>
</protein>
<feature type="compositionally biased region" description="Basic and acidic residues" evidence="1">
    <location>
        <begin position="149"/>
        <end position="170"/>
    </location>
</feature>
<dbReference type="RefSeq" id="WP_132939223.1">
    <property type="nucleotide sequence ID" value="NZ_CP119676.1"/>
</dbReference>
<dbReference type="OrthoDB" id="7203912at2"/>
<dbReference type="EMBL" id="SLZW01000006">
    <property type="protein sequence ID" value="TCS62141.1"/>
    <property type="molecule type" value="Genomic_DNA"/>
</dbReference>
<evidence type="ECO:0000313" key="4">
    <source>
        <dbReference type="Proteomes" id="UP000295304"/>
    </source>
</evidence>
<sequence>METTPIKSKDLPPGVSPVSKTGDPAAKLLDKIGGFGAYLHKTGVRPGVGNVLFSLKGLLDVGKLAPGKTDRLDAPHVNTPVRADDTQQQASAPKNDATYDHASHTHHPDDTPHDDRRRRENSSHRDDTPTSKATSRNDAQDHTPTATAKSHDDAPDVKRAAGKDKNRDDNAPAAAIAAATPDTAKPPAASVVEVAALTTQAARRNVRDTPTPRNDDGLAAPLKKDLGGKAQNIPHPAANTAQEEAAKAAAAAGKVTPAGRGKQTHELGSSHGAQQTQGAPAAKLDSEASARQLQAQALARTLGDDARMKVHVNVKDDATTLKSQTSASLAPQAALASARGQSQSAKPSNGHGATQTKALHLAQAPVVQPQGAAQIGAVQAAFDTALKAANGGGAATTALNASGAAATMGAMSGGESAQAASLGSPMGLQTPTQQSAAIHKSAPPPPTPSHKPVAEQVSVQITKALADGLDKIRIQLRPASMGRVDVQIELSRDGHVSAVISADNKHTLDMLKQDSRELQKALQDAGLQAGTGDLTFNLNENGAQGGGGPEHQPPRLRAMKEPSLEDLLSAGPDHTDVVTKDRVDIRA</sequence>
<dbReference type="Pfam" id="PF02120">
    <property type="entry name" value="Flg_hook"/>
    <property type="match status" value="1"/>
</dbReference>
<feature type="region of interest" description="Disordered" evidence="1">
    <location>
        <begin position="320"/>
        <end position="355"/>
    </location>
</feature>
<dbReference type="AlphaFoldDB" id="A0A4V2UNI8"/>
<feature type="region of interest" description="Disordered" evidence="1">
    <location>
        <begin position="536"/>
        <end position="587"/>
    </location>
</feature>
<accession>A0A4V2UNI8</accession>
<keyword evidence="3" id="KW-0966">Cell projection</keyword>
<feature type="compositionally biased region" description="Low complexity" evidence="1">
    <location>
        <begin position="323"/>
        <end position="338"/>
    </location>
</feature>
<feature type="region of interest" description="Disordered" evidence="1">
    <location>
        <begin position="415"/>
        <end position="453"/>
    </location>
</feature>
<reference evidence="3 4" key="1">
    <citation type="submission" date="2019-03" db="EMBL/GenBank/DDBJ databases">
        <title>Genomic Encyclopedia of Type Strains, Phase IV (KMG-IV): sequencing the most valuable type-strain genomes for metagenomic binning, comparative biology and taxonomic classification.</title>
        <authorList>
            <person name="Goeker M."/>
        </authorList>
    </citation>
    <scope>NUCLEOTIDE SEQUENCE [LARGE SCALE GENOMIC DNA]</scope>
    <source>
        <strain evidence="3 4">DSM 101688</strain>
    </source>
</reference>
<keyword evidence="4" id="KW-1185">Reference proteome</keyword>
<feature type="region of interest" description="Disordered" evidence="1">
    <location>
        <begin position="1"/>
        <end position="24"/>
    </location>
</feature>
<organism evidence="3 4">
    <name type="scientific">Varunaivibrio sulfuroxidans</name>
    <dbReference type="NCBI Taxonomy" id="1773489"/>
    <lineage>
        <taxon>Bacteria</taxon>
        <taxon>Pseudomonadati</taxon>
        <taxon>Pseudomonadota</taxon>
        <taxon>Alphaproteobacteria</taxon>
        <taxon>Rhodospirillales</taxon>
        <taxon>Magnetovibrionaceae</taxon>
        <taxon>Varunaivibrio</taxon>
    </lineage>
</organism>
<evidence type="ECO:0000259" key="2">
    <source>
        <dbReference type="Pfam" id="PF02120"/>
    </source>
</evidence>
<proteinExistence type="predicted"/>
<feature type="compositionally biased region" description="Low complexity" evidence="1">
    <location>
        <begin position="171"/>
        <end position="189"/>
    </location>
</feature>
<feature type="region of interest" description="Disordered" evidence="1">
    <location>
        <begin position="66"/>
        <end position="290"/>
    </location>
</feature>
<keyword evidence="3" id="KW-0282">Flagellum</keyword>
<dbReference type="CDD" id="cd17470">
    <property type="entry name" value="T3SS_Flik_C"/>
    <property type="match status" value="1"/>
</dbReference>
<feature type="domain" description="Flagellar hook-length control protein-like C-terminal" evidence="2">
    <location>
        <begin position="460"/>
        <end position="540"/>
    </location>
</feature>
<dbReference type="InterPro" id="IPR038610">
    <property type="entry name" value="FliK-like_C_sf"/>
</dbReference>
<feature type="compositionally biased region" description="Basic and acidic residues" evidence="1">
    <location>
        <begin position="573"/>
        <end position="587"/>
    </location>
</feature>
<feature type="compositionally biased region" description="Polar residues" evidence="1">
    <location>
        <begin position="130"/>
        <end position="148"/>
    </location>
</feature>